<dbReference type="InterPro" id="IPR009057">
    <property type="entry name" value="Homeodomain-like_sf"/>
</dbReference>
<organism evidence="2 3">
    <name type="scientific">Panicum virgatum</name>
    <name type="common">Blackwell switchgrass</name>
    <dbReference type="NCBI Taxonomy" id="38727"/>
    <lineage>
        <taxon>Eukaryota</taxon>
        <taxon>Viridiplantae</taxon>
        <taxon>Streptophyta</taxon>
        <taxon>Embryophyta</taxon>
        <taxon>Tracheophyta</taxon>
        <taxon>Spermatophyta</taxon>
        <taxon>Magnoliopsida</taxon>
        <taxon>Liliopsida</taxon>
        <taxon>Poales</taxon>
        <taxon>Poaceae</taxon>
        <taxon>PACMAD clade</taxon>
        <taxon>Panicoideae</taxon>
        <taxon>Panicodae</taxon>
        <taxon>Paniceae</taxon>
        <taxon>Panicinae</taxon>
        <taxon>Panicum</taxon>
        <taxon>Panicum sect. Hiantes</taxon>
    </lineage>
</organism>
<dbReference type="Gene3D" id="1.10.246.220">
    <property type="match status" value="1"/>
</dbReference>
<sequence length="202" mass="23099">MMEDEMDLEQLWTGPRNEKHLHGCMENQFHSLNVMIDGEATTDDETIIDDFDIKDYIDPSMLGFISCRFGARKKRTSQEKHICQGKVGELFGSQYPCTSGGGKGRSRKNNDHWTEGEMIDLVNGVSRKGIGRWSKIKGGYFSTSIRTAVHLKDKWRNQVRACKAKSSSKKKVNVQKATEVIVQRFRHRILALEARHLGEKKK</sequence>
<dbReference type="Proteomes" id="UP000823388">
    <property type="component" value="Chromosome 9K"/>
</dbReference>
<name>A0A8T0NIS5_PANVG</name>
<comment type="caution">
    <text evidence="2">The sequence shown here is derived from an EMBL/GenBank/DDBJ whole genome shotgun (WGS) entry which is preliminary data.</text>
</comment>
<dbReference type="PANTHER" id="PTHR47122:SF11">
    <property type="entry name" value="MYB-LIKE DOMAIN-CONTAINING PROTEIN"/>
    <property type="match status" value="1"/>
</dbReference>
<proteinExistence type="predicted"/>
<dbReference type="CDD" id="cd11660">
    <property type="entry name" value="SANT_TRF"/>
    <property type="match status" value="1"/>
</dbReference>
<dbReference type="PROSITE" id="PS50090">
    <property type="entry name" value="MYB_LIKE"/>
    <property type="match status" value="1"/>
</dbReference>
<dbReference type="Pfam" id="PF00249">
    <property type="entry name" value="Myb_DNA-binding"/>
    <property type="match status" value="1"/>
</dbReference>
<keyword evidence="3" id="KW-1185">Reference proteome</keyword>
<dbReference type="InterPro" id="IPR001005">
    <property type="entry name" value="SANT/Myb"/>
</dbReference>
<dbReference type="EMBL" id="CM029053">
    <property type="protein sequence ID" value="KAG2548798.1"/>
    <property type="molecule type" value="Genomic_DNA"/>
</dbReference>
<protein>
    <recommendedName>
        <fullName evidence="1">Myb-like domain-containing protein</fullName>
    </recommendedName>
</protein>
<dbReference type="PANTHER" id="PTHR47122">
    <property type="entry name" value="MYB-LIKE DNA-BINDING DOMAIN CONTAINING PROTEIN, EXPRESSED"/>
    <property type="match status" value="1"/>
</dbReference>
<gene>
    <name evidence="2" type="ORF">PVAP13_9KG208600</name>
</gene>
<dbReference type="AlphaFoldDB" id="A0A8T0NIS5"/>
<dbReference type="SUPFAM" id="SSF46689">
    <property type="entry name" value="Homeodomain-like"/>
    <property type="match status" value="1"/>
</dbReference>
<evidence type="ECO:0000313" key="2">
    <source>
        <dbReference type="EMBL" id="KAG2548798.1"/>
    </source>
</evidence>
<feature type="domain" description="Myb-like" evidence="1">
    <location>
        <begin position="105"/>
        <end position="159"/>
    </location>
</feature>
<accession>A0A8T0NIS5</accession>
<evidence type="ECO:0000313" key="3">
    <source>
        <dbReference type="Proteomes" id="UP000823388"/>
    </source>
</evidence>
<evidence type="ECO:0000259" key="1">
    <source>
        <dbReference type="PROSITE" id="PS50090"/>
    </source>
</evidence>
<reference evidence="2" key="1">
    <citation type="submission" date="2020-05" db="EMBL/GenBank/DDBJ databases">
        <title>WGS assembly of Panicum virgatum.</title>
        <authorList>
            <person name="Lovell J.T."/>
            <person name="Jenkins J."/>
            <person name="Shu S."/>
            <person name="Juenger T.E."/>
            <person name="Schmutz J."/>
        </authorList>
    </citation>
    <scope>NUCLEOTIDE SEQUENCE</scope>
    <source>
        <strain evidence="2">AP13</strain>
    </source>
</reference>